<feature type="binding site" evidence="6">
    <location>
        <position position="1429"/>
    </location>
    <ligand>
        <name>Zn(2+)</name>
        <dbReference type="ChEBI" id="CHEBI:29105"/>
    </ligand>
</feature>
<evidence type="ECO:0000256" key="6">
    <source>
        <dbReference type="PROSITE-ProRule" id="PRU01263"/>
    </source>
</evidence>
<feature type="domain" description="C2H2-type" evidence="8">
    <location>
        <begin position="1689"/>
        <end position="1716"/>
    </location>
</feature>
<protein>
    <submittedName>
        <fullName evidence="10">Uncharacterized protein</fullName>
    </submittedName>
</protein>
<dbReference type="GO" id="GO:0005634">
    <property type="term" value="C:nucleus"/>
    <property type="evidence" value="ECO:0007669"/>
    <property type="project" value="InterPro"/>
</dbReference>
<reference evidence="11" key="1">
    <citation type="submission" date="2013-03" db="EMBL/GenBank/DDBJ databases">
        <title>The Genome Sequence of Anopheles minimus MINIMUS1.</title>
        <authorList>
            <consortium name="The Broad Institute Genomics Platform"/>
            <person name="Neafsey D.E."/>
            <person name="Walton C."/>
            <person name="Walker B."/>
            <person name="Young S.K."/>
            <person name="Zeng Q."/>
            <person name="Gargeya S."/>
            <person name="Fitzgerald M."/>
            <person name="Haas B."/>
            <person name="Abouelleil A."/>
            <person name="Allen A.W."/>
            <person name="Alvarado L."/>
            <person name="Arachchi H.M."/>
            <person name="Berlin A.M."/>
            <person name="Chapman S.B."/>
            <person name="Gainer-Dewar J."/>
            <person name="Goldberg J."/>
            <person name="Griggs A."/>
            <person name="Gujja S."/>
            <person name="Hansen M."/>
            <person name="Howarth C."/>
            <person name="Imamovic A."/>
            <person name="Ireland A."/>
            <person name="Larimer J."/>
            <person name="McCowan C."/>
            <person name="Murphy C."/>
            <person name="Pearson M."/>
            <person name="Poon T.W."/>
            <person name="Priest M."/>
            <person name="Roberts A."/>
            <person name="Saif S."/>
            <person name="Shea T."/>
            <person name="Sisk P."/>
            <person name="Sykes S."/>
            <person name="Wortman J."/>
            <person name="Nusbaum C."/>
            <person name="Birren B."/>
        </authorList>
    </citation>
    <scope>NUCLEOTIDE SEQUENCE [LARGE SCALE GENOMIC DNA]</scope>
    <source>
        <strain evidence="11">MINIMUS1</strain>
    </source>
</reference>
<dbReference type="Gene3D" id="3.40.1800.20">
    <property type="match status" value="1"/>
</dbReference>
<evidence type="ECO:0000256" key="4">
    <source>
        <dbReference type="ARBA" id="ARBA00022833"/>
    </source>
</evidence>
<organism evidence="10 11">
    <name type="scientific">Anopheles minimus</name>
    <dbReference type="NCBI Taxonomy" id="112268"/>
    <lineage>
        <taxon>Eukaryota</taxon>
        <taxon>Metazoa</taxon>
        <taxon>Ecdysozoa</taxon>
        <taxon>Arthropoda</taxon>
        <taxon>Hexapoda</taxon>
        <taxon>Insecta</taxon>
        <taxon>Pterygota</taxon>
        <taxon>Neoptera</taxon>
        <taxon>Endopterygota</taxon>
        <taxon>Diptera</taxon>
        <taxon>Nematocera</taxon>
        <taxon>Culicoidea</taxon>
        <taxon>Culicidae</taxon>
        <taxon>Anophelinae</taxon>
        <taxon>Anopheles</taxon>
    </lineage>
</organism>
<feature type="binding site" evidence="6">
    <location>
        <position position="15"/>
    </location>
    <ligand>
        <name>Zn(2+)</name>
        <dbReference type="ChEBI" id="CHEBI:29105"/>
    </ligand>
</feature>
<evidence type="ECO:0000256" key="5">
    <source>
        <dbReference type="PROSITE-ProRule" id="PRU00042"/>
    </source>
</evidence>
<dbReference type="PROSITE" id="PS50157">
    <property type="entry name" value="ZINC_FINGER_C2H2_2"/>
    <property type="match status" value="18"/>
</dbReference>
<dbReference type="VEuPathDB" id="VectorBase:AMIN008957"/>
<feature type="binding site" evidence="6">
    <location>
        <position position="59"/>
    </location>
    <ligand>
        <name>Zn(2+)</name>
        <dbReference type="ChEBI" id="CHEBI:29105"/>
    </ligand>
</feature>
<keyword evidence="2" id="KW-0677">Repeat</keyword>
<feature type="domain" description="C2H2-type" evidence="8">
    <location>
        <begin position="1660"/>
        <end position="1688"/>
    </location>
</feature>
<evidence type="ECO:0000256" key="7">
    <source>
        <dbReference type="SAM" id="MobiDB-lite"/>
    </source>
</evidence>
<feature type="domain" description="C2H2-type" evidence="8">
    <location>
        <begin position="682"/>
        <end position="710"/>
    </location>
</feature>
<dbReference type="PANTHER" id="PTHR24379">
    <property type="entry name" value="KRAB AND ZINC FINGER DOMAIN-CONTAINING"/>
    <property type="match status" value="1"/>
</dbReference>
<feature type="binding site" evidence="6">
    <location>
        <position position="1426"/>
    </location>
    <ligand>
        <name>Zn(2+)</name>
        <dbReference type="ChEBI" id="CHEBI:29105"/>
    </ligand>
</feature>
<dbReference type="PANTHER" id="PTHR24379:SF121">
    <property type="entry name" value="C2H2-TYPE DOMAIN-CONTAINING PROTEIN"/>
    <property type="match status" value="1"/>
</dbReference>
<feature type="domain" description="C2H2-type" evidence="8">
    <location>
        <begin position="1631"/>
        <end position="1654"/>
    </location>
</feature>
<name>A0A182WF11_9DIPT</name>
<feature type="region of interest" description="Disordered" evidence="7">
    <location>
        <begin position="1490"/>
        <end position="1572"/>
    </location>
</feature>
<feature type="region of interest" description="Disordered" evidence="7">
    <location>
        <begin position="441"/>
        <end position="486"/>
    </location>
</feature>
<dbReference type="InterPro" id="IPR013087">
    <property type="entry name" value="Znf_C2H2_type"/>
</dbReference>
<dbReference type="EnsemblMetazoa" id="AMIN008957-RA">
    <property type="protein sequence ID" value="AMIN008957-PA"/>
    <property type="gene ID" value="AMIN008957"/>
</dbReference>
<evidence type="ECO:0000313" key="11">
    <source>
        <dbReference type="Proteomes" id="UP000075920"/>
    </source>
</evidence>
<feature type="region of interest" description="Disordered" evidence="7">
    <location>
        <begin position="129"/>
        <end position="153"/>
    </location>
</feature>
<feature type="domain" description="C2H2-type" evidence="8">
    <location>
        <begin position="1222"/>
        <end position="1245"/>
    </location>
</feature>
<feature type="domain" description="C2H2-type" evidence="8">
    <location>
        <begin position="739"/>
        <end position="767"/>
    </location>
</feature>
<keyword evidence="3 5" id="KW-0863">Zinc-finger</keyword>
<sequence>MANVLQELLNVCRFCLCENKQHLKPILETLDSSVTADEIERYTGIQVHTDEDCSLYAICVECTSKLRNSIQFRQKCLSNQTHFEELLMMLVASTESIANESAESEKEEDSADDPIHVDLTVFMDLVHDEDSSSEPIHNPNNTHPSEPNEASEDDDMYCANYIEPGKSYDSDRDDIWETTPKETKKPRKKYTYKKFDCTVKEPVVQERVRKKKTYEFEALTQSQCYFVKTFKDVKRMYLKSLCEICGKLVTSFTAHMGTHVGASLHSCPHCTVKMKSRNNLSAHIKTVHYKIVGKTCNICGKGFVHHKTYRYHMLAHESEGKAFECKPCAKKFDKPFGLRDHYNRIDAIDTDQRTVHAICFECTSKLKMSAAFRKICISNDYLFHQLWSRSRANSKSTTVEAVEYLYDSDADPLEVEFLVDDIDAFDGSASIQQDLYETNNQHACDSYPNGSEGPPVEDEHIYESNSSGIESRSSHHIRDGSGQQSVATNTNDKQLLVDETLYSANYIELGEPYSENEEPDLYRNEVRLTNRTNSYLHFIRSLPRSERRGADANSVKRSILFRRTNRKRGKPLCDTCGKLVSNLASHITSHTEEINHACPHCPIKMKHSSYLMRHIQAVHLKTAVKSCTTCNMNFTHYTTYRSHMYTEHGVGKLHECLVCSRGFPDACRLRKHMKRFHNTEEHNCEDCGKIFRMREHLEKHRKRVHTKEQPYVCSQCPKRFKCARYRKNHELAHHSGIVFECSFCEKSFRHKYLVNGHIRKMHPEAHSETVTQQEPIAYNEKYLIPILKILDSTLTTDDVERFTGIQINTDDDVLYAVCLECTNSMKNSATFRTTCLNNNSVFYELSTVLVTSEESIYGETIEYLESEFEAEDVKDLVKNEEKPFTDFSVEPIPWRPKSSPQHAYEEEYIQDSQDDTVTSINEEQLTNEDGFPYSANRIEPGESLSDEDMFAPNFFTQAYYKKPKKRPKDESLRGKRKLHLCNWCGIFVHHIPSHVLIHREEATYSCPHCPVKMKQKGNLSQHIQTVHFKTVGKKCEICGKGFIHHKTYRYHMRTHQDAGESFECQLNDDQLYSYAVCYGCSKNLEMMGDFRELCLSNDAYFRQLCAVQDTKAVPALIEIEFVPSVTFKGDSVASPNSSEKDDHCSVLDGNVEREEDSEEYSIQPPVPSPSKAKRDPANLADEYRNTNRPRNGNTQRTLCDMCGKMVTNIGLHISSHTKQTNYVCPHCPTKMNHPANLMRHIRAVHLKTIVKSCDLCGKGFTHKNTYKSHLRSQHDIGESYNCKVCTKQFKYASGLRDHMLRFHTSDSSYECVVCAKIFKTKQALKEHENVHTNEKPHGCKHCSKRFKSRSARNTHQLTHSGIVFSCRFCDKSYRYKNLLNIHVRNQNEKILIPLCKALNASLGMGDVERFTGIQIKPEYTSLYMMCFECTRMLKKSSEYRESCISNDVLFRELFVKIEYDESCDDYEGAHCSKEETISIELVLPYDDQTQFEEQREEDGGNASCNEEDETTDAPHMKVVKYETVKTGLSDDEQHENAGISSSADTLDRKPVRHVSKIKSKSSKPGSQPSKNCSRAKQLCVTCGKLVNNLARHQQSHTMGIKRACPHCPVEMVDHSNLLRHIEAVHLKKVVKTCEKCGQGFTHNNTYKSHMRSRHGIGETYKCLNCQKEFNHPGGLRDHCKRFHSNDFNFDCVTCGKRFKLKQELRVHERVHSTEKPYACSLCPKRFKSGFAKKTHELTHSGISFECTICNKSYRYKSLLSMHNRKMHPEQNAETGETG</sequence>
<dbReference type="FunFam" id="3.30.160.60:FF:000100">
    <property type="entry name" value="Zinc finger 45-like"/>
    <property type="match status" value="1"/>
</dbReference>
<accession>A0A182WF11</accession>
<dbReference type="Pfam" id="PF12874">
    <property type="entry name" value="zf-met"/>
    <property type="match status" value="1"/>
</dbReference>
<proteinExistence type="predicted"/>
<feature type="domain" description="C2H2-type" evidence="8">
    <location>
        <begin position="1251"/>
        <end position="1274"/>
    </location>
</feature>
<feature type="domain" description="C2H2-type" evidence="8">
    <location>
        <begin position="1004"/>
        <end position="1027"/>
    </location>
</feature>
<dbReference type="Pfam" id="PF00096">
    <property type="entry name" value="zf-C2H2"/>
    <property type="match status" value="6"/>
</dbReference>
<feature type="domain" description="C2H2-type" evidence="8">
    <location>
        <begin position="1744"/>
        <end position="1772"/>
    </location>
</feature>
<feature type="domain" description="C2H2-type" evidence="8">
    <location>
        <begin position="323"/>
        <end position="354"/>
    </location>
</feature>
<feature type="domain" description="C2H2-type" evidence="8">
    <location>
        <begin position="1309"/>
        <end position="1336"/>
    </location>
</feature>
<reference evidence="10" key="2">
    <citation type="submission" date="2020-05" db="UniProtKB">
        <authorList>
            <consortium name="EnsemblMetazoa"/>
        </authorList>
    </citation>
    <scope>IDENTIFICATION</scope>
    <source>
        <strain evidence="10">MINIMUS1</strain>
    </source>
</reference>
<keyword evidence="4 6" id="KW-0862">Zinc</keyword>
<feature type="compositionally biased region" description="Basic residues" evidence="7">
    <location>
        <begin position="1550"/>
        <end position="1561"/>
    </location>
</feature>
<feature type="binding site" evidence="6">
    <location>
        <position position="62"/>
    </location>
    <ligand>
        <name>Zn(2+)</name>
        <dbReference type="ChEBI" id="CHEBI:29105"/>
    </ligand>
</feature>
<dbReference type="SUPFAM" id="SSF57667">
    <property type="entry name" value="beta-beta-alpha zinc fingers"/>
    <property type="match status" value="12"/>
</dbReference>
<keyword evidence="1 6" id="KW-0479">Metal-binding</keyword>
<dbReference type="Pfam" id="PF07776">
    <property type="entry name" value="zf-AD"/>
    <property type="match status" value="1"/>
</dbReference>
<feature type="compositionally biased region" description="Polar residues" evidence="7">
    <location>
        <begin position="133"/>
        <end position="145"/>
    </location>
</feature>
<evidence type="ECO:0000256" key="1">
    <source>
        <dbReference type="ARBA" id="ARBA00022723"/>
    </source>
</evidence>
<keyword evidence="11" id="KW-1185">Reference proteome</keyword>
<feature type="domain" description="C2H2-type" evidence="8">
    <location>
        <begin position="1717"/>
        <end position="1741"/>
    </location>
</feature>
<feature type="domain" description="C2H2-type" evidence="8">
    <location>
        <begin position="654"/>
        <end position="682"/>
    </location>
</feature>
<feature type="binding site" evidence="6">
    <location>
        <position position="1369"/>
    </location>
    <ligand>
        <name>Zn(2+)</name>
        <dbReference type="ChEBI" id="CHEBI:29105"/>
    </ligand>
</feature>
<feature type="domain" description="C2H2-type" evidence="8">
    <location>
        <begin position="1280"/>
        <end position="1308"/>
    </location>
</feature>
<feature type="domain" description="ZAD" evidence="9">
    <location>
        <begin position="1364"/>
        <end position="1453"/>
    </location>
</feature>
<feature type="binding site" evidence="6">
    <location>
        <position position="1366"/>
    </location>
    <ligand>
        <name>Zn(2+)</name>
        <dbReference type="ChEBI" id="CHEBI:29105"/>
    </ligand>
</feature>
<evidence type="ECO:0000259" key="8">
    <source>
        <dbReference type="PROSITE" id="PS50157"/>
    </source>
</evidence>
<feature type="domain" description="ZAD" evidence="9">
    <location>
        <begin position="10"/>
        <end position="86"/>
    </location>
</feature>
<dbReference type="InterPro" id="IPR012934">
    <property type="entry name" value="Znf_AD"/>
</dbReference>
<dbReference type="SUPFAM" id="SSF57716">
    <property type="entry name" value="Glucocorticoid receptor-like (DNA-binding domain)"/>
    <property type="match status" value="1"/>
</dbReference>
<dbReference type="Proteomes" id="UP000075920">
    <property type="component" value="Unassembled WGS sequence"/>
</dbReference>
<feature type="compositionally biased region" description="Basic and acidic residues" evidence="7">
    <location>
        <begin position="1172"/>
        <end position="1185"/>
    </location>
</feature>
<dbReference type="SMART" id="SM00868">
    <property type="entry name" value="zf-AD"/>
    <property type="match status" value="5"/>
</dbReference>
<dbReference type="PROSITE" id="PS51915">
    <property type="entry name" value="ZAD"/>
    <property type="match status" value="2"/>
</dbReference>
<dbReference type="STRING" id="112268.A0A182WF11"/>
<feature type="domain" description="C2H2-type" evidence="8">
    <location>
        <begin position="1033"/>
        <end position="1060"/>
    </location>
</feature>
<dbReference type="GO" id="GO:0008270">
    <property type="term" value="F:zinc ion binding"/>
    <property type="evidence" value="ECO:0007669"/>
    <property type="project" value="UniProtKB-UniRule"/>
</dbReference>
<dbReference type="InterPro" id="IPR036236">
    <property type="entry name" value="Znf_C2H2_sf"/>
</dbReference>
<feature type="domain" description="C2H2-type" evidence="8">
    <location>
        <begin position="711"/>
        <end position="736"/>
    </location>
</feature>
<evidence type="ECO:0000313" key="10">
    <source>
        <dbReference type="EnsemblMetazoa" id="AMIN008957-PA"/>
    </source>
</evidence>
<dbReference type="SMART" id="SM00355">
    <property type="entry name" value="ZnF_C2H2"/>
    <property type="match status" value="27"/>
</dbReference>
<evidence type="ECO:0000256" key="2">
    <source>
        <dbReference type="ARBA" id="ARBA00022737"/>
    </source>
</evidence>
<feature type="compositionally biased region" description="Basic and acidic residues" evidence="7">
    <location>
        <begin position="1512"/>
        <end position="1523"/>
    </location>
</feature>
<feature type="region of interest" description="Disordered" evidence="7">
    <location>
        <begin position="1153"/>
        <end position="1194"/>
    </location>
</feature>
<feature type="binding site" evidence="6">
    <location>
        <position position="12"/>
    </location>
    <ligand>
        <name>Zn(2+)</name>
        <dbReference type="ChEBI" id="CHEBI:29105"/>
    </ligand>
</feature>
<evidence type="ECO:0000256" key="3">
    <source>
        <dbReference type="ARBA" id="ARBA00022771"/>
    </source>
</evidence>
<dbReference type="PROSITE" id="PS00028">
    <property type="entry name" value="ZINC_FINGER_C2H2_1"/>
    <property type="match status" value="19"/>
</dbReference>
<evidence type="ECO:0000259" key="9">
    <source>
        <dbReference type="PROSITE" id="PS51915"/>
    </source>
</evidence>
<feature type="domain" description="C2H2-type" evidence="8">
    <location>
        <begin position="1337"/>
        <end position="1361"/>
    </location>
</feature>
<feature type="domain" description="C2H2-type" evidence="8">
    <location>
        <begin position="294"/>
        <end position="321"/>
    </location>
</feature>
<dbReference type="Gene3D" id="3.30.160.60">
    <property type="entry name" value="Classic Zinc Finger"/>
    <property type="match status" value="14"/>
</dbReference>